<dbReference type="Gene3D" id="3.30.43.10">
    <property type="entry name" value="Uridine Diphospho-n-acetylenolpyruvylglucosamine Reductase, domain 2"/>
    <property type="match status" value="1"/>
</dbReference>
<dbReference type="EMBL" id="MAVT02001214">
    <property type="protein sequence ID" value="POS71631.1"/>
    <property type="molecule type" value="Genomic_DNA"/>
</dbReference>
<dbReference type="InterPro" id="IPR036318">
    <property type="entry name" value="FAD-bd_PCMH-like_sf"/>
</dbReference>
<dbReference type="Pfam" id="PF01565">
    <property type="entry name" value="FAD_binding_4"/>
    <property type="match status" value="1"/>
</dbReference>
<evidence type="ECO:0000256" key="2">
    <source>
        <dbReference type="ARBA" id="ARBA00022630"/>
    </source>
</evidence>
<protein>
    <recommendedName>
        <fullName evidence="5">FAD-binding PCMH-type domain-containing protein</fullName>
    </recommendedName>
</protein>
<keyword evidence="7" id="KW-1185">Reference proteome</keyword>
<dbReference type="STRING" id="158607.A0A2P5HN24"/>
<dbReference type="PROSITE" id="PS51387">
    <property type="entry name" value="FAD_PCMH"/>
    <property type="match status" value="1"/>
</dbReference>
<sequence length="491" mass="53783">MANIFKHSDSNIVTSLVAAGLQVLTQQDEEYATRQKSYWSKTARLAPSCIVRPRSADEVSTTVKILVAVDQKFAVRSGGHTQFAGGNNIEGGVTIDLGQLDWTKFDEPTETVDIGPGGRWRQVYGELQKHGRTVSGGRDGNVGVGGILLGGGKTFFTAKRGFGCDDVVAYDVVLADGRLVTADATHNEDLFRCLKGGGNNFGIVTSFRMHAIPSQSIWGGLNVFPKQVAPRAIQALVNFTENVHMDEDSHLLFILTYTGLCTTLLLSPQFKETVVVAAYVQIAGVEKAPAYENFLRLPAVMDTTKMTTIKDVVDDYDFAPLDHHGIFFTATFKNDAKIVTKASELHDVLVEQLLSLIPDGDFITQCLVQPLPVHYGQNSKAAGGNIMGVENQSTNGLLFVAVVMVKTAEQEKFAYPKVKAWIASLKDFAETIENGNLPWIYLNYADSSQEVLQSYGEDNVRRMTDVAAKYDPKQVFQRLCSGGFKLNARKH</sequence>
<evidence type="ECO:0000256" key="3">
    <source>
        <dbReference type="ARBA" id="ARBA00022827"/>
    </source>
</evidence>
<gene>
    <name evidence="6" type="ORF">DHEL01_v209975</name>
</gene>
<dbReference type="InterPro" id="IPR016166">
    <property type="entry name" value="FAD-bd_PCMH"/>
</dbReference>
<dbReference type="PANTHER" id="PTHR42973:SF53">
    <property type="entry name" value="FAD-BINDING PCMH-TYPE DOMAIN-CONTAINING PROTEIN-RELATED"/>
    <property type="match status" value="1"/>
</dbReference>
<accession>A0A2P5HN24</accession>
<dbReference type="SUPFAM" id="SSF56176">
    <property type="entry name" value="FAD-binding/transporter-associated domain-like"/>
    <property type="match status" value="1"/>
</dbReference>
<dbReference type="PANTHER" id="PTHR42973">
    <property type="entry name" value="BINDING OXIDOREDUCTASE, PUTATIVE (AFU_ORTHOLOGUE AFUA_1G17690)-RELATED"/>
    <property type="match status" value="1"/>
</dbReference>
<dbReference type="GO" id="GO:0071949">
    <property type="term" value="F:FAD binding"/>
    <property type="evidence" value="ECO:0007669"/>
    <property type="project" value="InterPro"/>
</dbReference>
<dbReference type="InterPro" id="IPR006094">
    <property type="entry name" value="Oxid_FAD_bind_N"/>
</dbReference>
<dbReference type="Gene3D" id="3.30.465.10">
    <property type="match status" value="1"/>
</dbReference>
<dbReference type="InterPro" id="IPR016167">
    <property type="entry name" value="FAD-bd_PCMH_sub1"/>
</dbReference>
<evidence type="ECO:0000259" key="5">
    <source>
        <dbReference type="PROSITE" id="PS51387"/>
    </source>
</evidence>
<evidence type="ECO:0000256" key="4">
    <source>
        <dbReference type="ARBA" id="ARBA00023002"/>
    </source>
</evidence>
<evidence type="ECO:0000313" key="6">
    <source>
        <dbReference type="EMBL" id="POS71631.1"/>
    </source>
</evidence>
<dbReference type="Gene3D" id="3.40.462.20">
    <property type="match status" value="1"/>
</dbReference>
<dbReference type="InterPro" id="IPR016169">
    <property type="entry name" value="FAD-bd_PCMH_sub2"/>
</dbReference>
<dbReference type="InterPro" id="IPR050416">
    <property type="entry name" value="FAD-linked_Oxidoreductase"/>
</dbReference>
<reference evidence="6" key="1">
    <citation type="submission" date="2017-09" db="EMBL/GenBank/DDBJ databases">
        <title>Polyketide synthases of a Diaporthe helianthi virulent isolate.</title>
        <authorList>
            <person name="Baroncelli R."/>
        </authorList>
    </citation>
    <scope>NUCLEOTIDE SEQUENCE [LARGE SCALE GENOMIC DNA]</scope>
    <source>
        <strain evidence="6">7/96</strain>
    </source>
</reference>
<comment type="similarity">
    <text evidence="1">Belongs to the oxygen-dependent FAD-linked oxidoreductase family.</text>
</comment>
<organism evidence="6 7">
    <name type="scientific">Diaporthe helianthi</name>
    <dbReference type="NCBI Taxonomy" id="158607"/>
    <lineage>
        <taxon>Eukaryota</taxon>
        <taxon>Fungi</taxon>
        <taxon>Dikarya</taxon>
        <taxon>Ascomycota</taxon>
        <taxon>Pezizomycotina</taxon>
        <taxon>Sordariomycetes</taxon>
        <taxon>Sordariomycetidae</taxon>
        <taxon>Diaporthales</taxon>
        <taxon>Diaporthaceae</taxon>
        <taxon>Diaporthe</taxon>
    </lineage>
</organism>
<name>A0A2P5HN24_DIAHE</name>
<keyword evidence="2" id="KW-0285">Flavoprotein</keyword>
<comment type="caution">
    <text evidence="6">The sequence shown here is derived from an EMBL/GenBank/DDBJ whole genome shotgun (WGS) entry which is preliminary data.</text>
</comment>
<dbReference type="InParanoid" id="A0A2P5HN24"/>
<feature type="domain" description="FAD-binding PCMH-type" evidence="5">
    <location>
        <begin position="43"/>
        <end position="214"/>
    </location>
</feature>
<proteinExistence type="inferred from homology"/>
<dbReference type="GO" id="GO:0016491">
    <property type="term" value="F:oxidoreductase activity"/>
    <property type="evidence" value="ECO:0007669"/>
    <property type="project" value="UniProtKB-KW"/>
</dbReference>
<keyword evidence="3" id="KW-0274">FAD</keyword>
<evidence type="ECO:0000256" key="1">
    <source>
        <dbReference type="ARBA" id="ARBA00005466"/>
    </source>
</evidence>
<evidence type="ECO:0000313" key="7">
    <source>
        <dbReference type="Proteomes" id="UP000094444"/>
    </source>
</evidence>
<keyword evidence="4" id="KW-0560">Oxidoreductase</keyword>
<dbReference type="OrthoDB" id="2151789at2759"/>
<dbReference type="Proteomes" id="UP000094444">
    <property type="component" value="Unassembled WGS sequence"/>
</dbReference>
<dbReference type="AlphaFoldDB" id="A0A2P5HN24"/>